<dbReference type="RefSeq" id="XP_007861538.1">
    <property type="nucleotide sequence ID" value="XM_007863347.1"/>
</dbReference>
<dbReference type="Proteomes" id="UP000030669">
    <property type="component" value="Unassembled WGS sequence"/>
</dbReference>
<dbReference type="EMBL" id="KB469296">
    <property type="protein sequence ID" value="EPQ61351.1"/>
    <property type="molecule type" value="Genomic_DNA"/>
</dbReference>
<proteinExistence type="predicted"/>
<dbReference type="HOGENOM" id="CLU_066045_1_0_1"/>
<gene>
    <name evidence="1" type="ORF">GLOTRDRAFT_125070</name>
</gene>
<accession>S7QP53</accession>
<evidence type="ECO:0000313" key="2">
    <source>
        <dbReference type="Proteomes" id="UP000030669"/>
    </source>
</evidence>
<reference evidence="1 2" key="1">
    <citation type="journal article" date="2012" name="Science">
        <title>The Paleozoic origin of enzymatic lignin decomposition reconstructed from 31 fungal genomes.</title>
        <authorList>
            <person name="Floudas D."/>
            <person name="Binder M."/>
            <person name="Riley R."/>
            <person name="Barry K."/>
            <person name="Blanchette R.A."/>
            <person name="Henrissat B."/>
            <person name="Martinez A.T."/>
            <person name="Otillar R."/>
            <person name="Spatafora J.W."/>
            <person name="Yadav J.S."/>
            <person name="Aerts A."/>
            <person name="Benoit I."/>
            <person name="Boyd A."/>
            <person name="Carlson A."/>
            <person name="Copeland A."/>
            <person name="Coutinho P.M."/>
            <person name="de Vries R.P."/>
            <person name="Ferreira P."/>
            <person name="Findley K."/>
            <person name="Foster B."/>
            <person name="Gaskell J."/>
            <person name="Glotzer D."/>
            <person name="Gorecki P."/>
            <person name="Heitman J."/>
            <person name="Hesse C."/>
            <person name="Hori C."/>
            <person name="Igarashi K."/>
            <person name="Jurgens J.A."/>
            <person name="Kallen N."/>
            <person name="Kersten P."/>
            <person name="Kohler A."/>
            <person name="Kuees U."/>
            <person name="Kumar T.K.A."/>
            <person name="Kuo A."/>
            <person name="LaButti K."/>
            <person name="Larrondo L.F."/>
            <person name="Lindquist E."/>
            <person name="Ling A."/>
            <person name="Lombard V."/>
            <person name="Lucas S."/>
            <person name="Lundell T."/>
            <person name="Martin R."/>
            <person name="McLaughlin D.J."/>
            <person name="Morgenstern I."/>
            <person name="Morin E."/>
            <person name="Murat C."/>
            <person name="Nagy L.G."/>
            <person name="Nolan M."/>
            <person name="Ohm R.A."/>
            <person name="Patyshakuliyeva A."/>
            <person name="Rokas A."/>
            <person name="Ruiz-Duenas F.J."/>
            <person name="Sabat G."/>
            <person name="Salamov A."/>
            <person name="Samejima M."/>
            <person name="Schmutz J."/>
            <person name="Slot J.C."/>
            <person name="St John F."/>
            <person name="Stenlid J."/>
            <person name="Sun H."/>
            <person name="Sun S."/>
            <person name="Syed K."/>
            <person name="Tsang A."/>
            <person name="Wiebenga A."/>
            <person name="Young D."/>
            <person name="Pisabarro A."/>
            <person name="Eastwood D.C."/>
            <person name="Martin F."/>
            <person name="Cullen D."/>
            <person name="Grigoriev I.V."/>
            <person name="Hibbett D.S."/>
        </authorList>
    </citation>
    <scope>NUCLEOTIDE SEQUENCE [LARGE SCALE GENOMIC DNA]</scope>
    <source>
        <strain evidence="1 2">ATCC 11539</strain>
    </source>
</reference>
<protein>
    <submittedName>
        <fullName evidence="1">Uncharacterized protein</fullName>
    </submittedName>
</protein>
<dbReference type="eggNOG" id="ENOG502T145">
    <property type="taxonomic scope" value="Eukaryota"/>
</dbReference>
<dbReference type="OrthoDB" id="2750929at2759"/>
<organism evidence="1 2">
    <name type="scientific">Gloeophyllum trabeum (strain ATCC 11539 / FP-39264 / Madison 617)</name>
    <name type="common">Brown rot fungus</name>
    <dbReference type="NCBI Taxonomy" id="670483"/>
    <lineage>
        <taxon>Eukaryota</taxon>
        <taxon>Fungi</taxon>
        <taxon>Dikarya</taxon>
        <taxon>Basidiomycota</taxon>
        <taxon>Agaricomycotina</taxon>
        <taxon>Agaricomycetes</taxon>
        <taxon>Gloeophyllales</taxon>
        <taxon>Gloeophyllaceae</taxon>
        <taxon>Gloeophyllum</taxon>
    </lineage>
</organism>
<dbReference type="GeneID" id="19301186"/>
<sequence>MQTRAYARGRKLVSGITLRTLDATRLLPEDFVSLSGKSIVHMRALDAPPSVPVHQLHYYNSRRERSHVPFPEGTQGFLYWHTEPNAPPFLSEIRFRVTASSDPAAFSDGYDLQRPNGRLWRRMLFDIANYVNHAPFRLVLLRDGLVTQDLLDNVLASADNNGNLRPDDTSHLIWRLGQPFPARVETGLTRVWILGSSEYHLFTVRNLFGRLVRRERHKGRCLLQFERSPLPGHQGKRVVVMRIAKILELTRAEGATLGDDRSLPREGDLAYVPSPGGPSEVVPWIPWSVDIDDSRNPKKETFREAFRVLFDNEAKYPDPTP</sequence>
<keyword evidence="2" id="KW-1185">Reference proteome</keyword>
<dbReference type="KEGG" id="gtr:GLOTRDRAFT_125070"/>
<dbReference type="AlphaFoldDB" id="S7QP53"/>
<evidence type="ECO:0000313" key="1">
    <source>
        <dbReference type="EMBL" id="EPQ61351.1"/>
    </source>
</evidence>
<dbReference type="OMA" id="NIDETHA"/>
<name>S7QP53_GLOTA</name>